<evidence type="ECO:0008006" key="3">
    <source>
        <dbReference type="Google" id="ProtNLM"/>
    </source>
</evidence>
<protein>
    <recommendedName>
        <fullName evidence="3">ArnR1-like winged helix-turn-helix domain-containing protein</fullName>
    </recommendedName>
</protein>
<evidence type="ECO:0000313" key="2">
    <source>
        <dbReference type="Proteomes" id="UP000006100"/>
    </source>
</evidence>
<dbReference type="InterPro" id="IPR036388">
    <property type="entry name" value="WH-like_DNA-bd_sf"/>
</dbReference>
<proteinExistence type="predicted"/>
<keyword evidence="2" id="KW-1185">Reference proteome</keyword>
<accession>K0BCW9</accession>
<evidence type="ECO:0000313" key="1">
    <source>
        <dbReference type="EMBL" id="AFS82221.1"/>
    </source>
</evidence>
<sequence>MPVYGDMDYKLPFRKVIGPILSKIVNPKVLDIIKSKSIAPTFDPSMKTLMRIVKFMLEHPSEGKTQMALDTKLNYARLAKHVVWMEKKGLAKSTIYDNKIHISLTKDGRDFAKIIARII</sequence>
<dbReference type="eggNOG" id="arCOG01055">
    <property type="taxonomic scope" value="Archaea"/>
</dbReference>
<dbReference type="KEGG" id="nir:NSED_02055"/>
<name>K0BCW9_9ARCH</name>
<dbReference type="HOGENOM" id="CLU_2313645_0_0_2"/>
<dbReference type="Gene3D" id="1.10.10.10">
    <property type="entry name" value="Winged helix-like DNA-binding domain superfamily/Winged helix DNA-binding domain"/>
    <property type="match status" value="1"/>
</dbReference>
<reference evidence="1 2" key="1">
    <citation type="journal article" date="2012" name="J. Bacteriol.">
        <title>Draft Genome Sequence of an Ammonia-Oxidizing Archaeon, "Candidatus Nitrosopumilus sediminis" AR2, from Svalbard in the Arctic Circle.</title>
        <authorList>
            <person name="Park S.J."/>
            <person name="Kim J.G."/>
            <person name="Jung M.Y."/>
            <person name="Kim S.J."/>
            <person name="Cha I.T."/>
            <person name="Ghai R."/>
            <person name="Martin-Cuadrado A.B."/>
            <person name="Rodriguez-Valera F."/>
            <person name="Rhee S.K."/>
        </authorList>
    </citation>
    <scope>NUCLEOTIDE SEQUENCE [LARGE SCALE GENOMIC DNA]</scope>
    <source>
        <strain evidence="1 2">AR2</strain>
    </source>
</reference>
<dbReference type="EMBL" id="CP003843">
    <property type="protein sequence ID" value="AFS82221.1"/>
    <property type="molecule type" value="Genomic_DNA"/>
</dbReference>
<dbReference type="GeneID" id="13697428"/>
<gene>
    <name evidence="1" type="ORF">NSED_02055</name>
</gene>
<dbReference type="OrthoDB" id="4167at2157"/>
<dbReference type="SUPFAM" id="SSF46785">
    <property type="entry name" value="Winged helix' DNA-binding domain"/>
    <property type="match status" value="1"/>
</dbReference>
<dbReference type="Proteomes" id="UP000006100">
    <property type="component" value="Chromosome"/>
</dbReference>
<dbReference type="RefSeq" id="WP_014964593.1">
    <property type="nucleotide sequence ID" value="NC_018656.1"/>
</dbReference>
<dbReference type="STRING" id="1229909.NSED_02055"/>
<dbReference type="InterPro" id="IPR036390">
    <property type="entry name" value="WH_DNA-bd_sf"/>
</dbReference>
<dbReference type="PATRIC" id="fig|1229909.8.peg.432"/>
<dbReference type="AlphaFoldDB" id="K0BCW9"/>
<organism evidence="1 2">
    <name type="scientific">Candidatus Nitrosopumilus sediminis</name>
    <dbReference type="NCBI Taxonomy" id="1229909"/>
    <lineage>
        <taxon>Archaea</taxon>
        <taxon>Nitrososphaerota</taxon>
        <taxon>Nitrososphaeria</taxon>
        <taxon>Nitrosopumilales</taxon>
        <taxon>Nitrosopumilaceae</taxon>
        <taxon>Nitrosopumilus</taxon>
    </lineage>
</organism>